<dbReference type="STRING" id="326424.FRAAL4943"/>
<dbReference type="Gene3D" id="1.10.510.10">
    <property type="entry name" value="Transferase(Phosphotransferase) domain 1"/>
    <property type="match status" value="1"/>
</dbReference>
<dbReference type="PANTHER" id="PTHR43671">
    <property type="entry name" value="SERINE/THREONINE-PROTEIN KINASE NEK"/>
    <property type="match status" value="1"/>
</dbReference>
<keyword evidence="8 10" id="KW-0067">ATP-binding</keyword>
<dbReference type="HOGENOM" id="CLU_000288_135_4_11"/>
<evidence type="ECO:0000256" key="11">
    <source>
        <dbReference type="SAM" id="MobiDB-lite"/>
    </source>
</evidence>
<feature type="region of interest" description="Disordered" evidence="11">
    <location>
        <begin position="298"/>
        <end position="504"/>
    </location>
</feature>
<evidence type="ECO:0000256" key="2">
    <source>
        <dbReference type="ARBA" id="ARBA00012513"/>
    </source>
</evidence>
<dbReference type="InterPro" id="IPR008266">
    <property type="entry name" value="Tyr_kinase_AS"/>
</dbReference>
<dbReference type="PROSITE" id="PS00107">
    <property type="entry name" value="PROTEIN_KINASE_ATP"/>
    <property type="match status" value="1"/>
</dbReference>
<dbReference type="PROSITE" id="PS00678">
    <property type="entry name" value="WD_REPEATS_1"/>
    <property type="match status" value="1"/>
</dbReference>
<dbReference type="InterPro" id="IPR011009">
    <property type="entry name" value="Kinase-like_dom_sf"/>
</dbReference>
<dbReference type="Pfam" id="PF00069">
    <property type="entry name" value="Pkinase"/>
    <property type="match status" value="1"/>
</dbReference>
<accession>Q0RG05</accession>
<dbReference type="InterPro" id="IPR001680">
    <property type="entry name" value="WD40_rpt"/>
</dbReference>
<dbReference type="eggNOG" id="COG2319">
    <property type="taxonomic scope" value="Bacteria"/>
</dbReference>
<evidence type="ECO:0000256" key="6">
    <source>
        <dbReference type="ARBA" id="ARBA00022741"/>
    </source>
</evidence>
<evidence type="ECO:0000256" key="5">
    <source>
        <dbReference type="ARBA" id="ARBA00022737"/>
    </source>
</evidence>
<feature type="compositionally biased region" description="Pro residues" evidence="11">
    <location>
        <begin position="428"/>
        <end position="449"/>
    </location>
</feature>
<dbReference type="GO" id="GO:0004674">
    <property type="term" value="F:protein serine/threonine kinase activity"/>
    <property type="evidence" value="ECO:0007669"/>
    <property type="project" value="UniProtKB-EC"/>
</dbReference>
<evidence type="ECO:0000313" key="15">
    <source>
        <dbReference type="Proteomes" id="UP000000657"/>
    </source>
</evidence>
<feature type="compositionally biased region" description="Low complexity" evidence="11">
    <location>
        <begin position="415"/>
        <end position="427"/>
    </location>
</feature>
<dbReference type="Gene3D" id="2.130.10.10">
    <property type="entry name" value="YVTN repeat-like/Quinoprotein amine dehydrogenase"/>
    <property type="match status" value="2"/>
</dbReference>
<dbReference type="PROSITE" id="PS50294">
    <property type="entry name" value="WD_REPEATS_REGION"/>
    <property type="match status" value="2"/>
</dbReference>
<keyword evidence="4 14" id="KW-0808">Transferase</keyword>
<keyword evidence="15" id="KW-1185">Reference proteome</keyword>
<keyword evidence="3 9" id="KW-0853">WD repeat</keyword>
<feature type="compositionally biased region" description="Low complexity" evidence="11">
    <location>
        <begin position="451"/>
        <end position="500"/>
    </location>
</feature>
<dbReference type="EC" id="2.7.11.1" evidence="2"/>
<dbReference type="InterPro" id="IPR019775">
    <property type="entry name" value="WD40_repeat_CS"/>
</dbReference>
<dbReference type="PROSITE" id="PS00109">
    <property type="entry name" value="PROTEIN_KINASE_TYR"/>
    <property type="match status" value="1"/>
</dbReference>
<dbReference type="SUPFAM" id="SSF56112">
    <property type="entry name" value="Protein kinase-like (PK-like)"/>
    <property type="match status" value="1"/>
</dbReference>
<dbReference type="SUPFAM" id="SSF50978">
    <property type="entry name" value="WD40 repeat-like"/>
    <property type="match status" value="1"/>
</dbReference>
<dbReference type="InterPro" id="IPR015943">
    <property type="entry name" value="WD40/YVTN_repeat-like_dom_sf"/>
</dbReference>
<keyword evidence="12" id="KW-0812">Transmembrane</keyword>
<feature type="compositionally biased region" description="Low complexity" evidence="11">
    <location>
        <begin position="306"/>
        <end position="322"/>
    </location>
</feature>
<feature type="repeat" description="WD" evidence="9">
    <location>
        <begin position="732"/>
        <end position="773"/>
    </location>
</feature>
<evidence type="ECO:0000256" key="7">
    <source>
        <dbReference type="ARBA" id="ARBA00022777"/>
    </source>
</evidence>
<evidence type="ECO:0000256" key="8">
    <source>
        <dbReference type="ARBA" id="ARBA00022840"/>
    </source>
</evidence>
<dbReference type="Pfam" id="PF00400">
    <property type="entry name" value="WD40"/>
    <property type="match status" value="3"/>
</dbReference>
<feature type="domain" description="Protein kinase" evidence="13">
    <location>
        <begin position="45"/>
        <end position="296"/>
    </location>
</feature>
<dbReference type="InterPro" id="IPR036322">
    <property type="entry name" value="WD40_repeat_dom_sf"/>
</dbReference>
<keyword evidence="6 10" id="KW-0547">Nucleotide-binding</keyword>
<dbReference type="InterPro" id="IPR017441">
    <property type="entry name" value="Protein_kinase_ATP_BS"/>
</dbReference>
<comment type="similarity">
    <text evidence="1">Belongs to the protein kinase superfamily. NEK Ser/Thr protein kinase family. NIMA subfamily.</text>
</comment>
<feature type="compositionally biased region" description="Low complexity" evidence="11">
    <location>
        <begin position="367"/>
        <end position="402"/>
    </location>
</feature>
<name>Q0RG05_FRAAA</name>
<dbReference type="Gene3D" id="3.30.200.20">
    <property type="entry name" value="Phosphorylase Kinase, domain 1"/>
    <property type="match status" value="1"/>
</dbReference>
<evidence type="ECO:0000256" key="12">
    <source>
        <dbReference type="SAM" id="Phobius"/>
    </source>
</evidence>
<reference evidence="14 15" key="1">
    <citation type="journal article" date="2007" name="Genome Res.">
        <title>Genome characteristics of facultatively symbiotic Frankia sp. strains reflect host range and host plant biogeography.</title>
        <authorList>
            <person name="Normand P."/>
            <person name="Lapierre P."/>
            <person name="Tisa L.S."/>
            <person name="Gogarten J.P."/>
            <person name="Alloisio N."/>
            <person name="Bagnarol E."/>
            <person name="Bassi C.A."/>
            <person name="Berry A.M."/>
            <person name="Bickhart D.M."/>
            <person name="Choisne N."/>
            <person name="Couloux A."/>
            <person name="Cournoyer B."/>
            <person name="Cruveiller S."/>
            <person name="Daubin V."/>
            <person name="Demange N."/>
            <person name="Francino M.P."/>
            <person name="Goltsman E."/>
            <person name="Huang Y."/>
            <person name="Kopp O.R."/>
            <person name="Labarre L."/>
            <person name="Lapidus A."/>
            <person name="Lavire C."/>
            <person name="Marechal J."/>
            <person name="Martinez M."/>
            <person name="Mastronunzio J.E."/>
            <person name="Mullin B.C."/>
            <person name="Niemann J."/>
            <person name="Pujic P."/>
            <person name="Rawnsley T."/>
            <person name="Rouy Z."/>
            <person name="Schenowitz C."/>
            <person name="Sellstedt A."/>
            <person name="Tavares F."/>
            <person name="Tomkins J.P."/>
            <person name="Vallenet D."/>
            <person name="Valverde C."/>
            <person name="Wall L.G."/>
            <person name="Wang Y."/>
            <person name="Medigue C."/>
            <person name="Benson D.R."/>
        </authorList>
    </citation>
    <scope>NUCLEOTIDE SEQUENCE [LARGE SCALE GENOMIC DNA]</scope>
    <source>
        <strain evidence="15">DSM 45986 / CECT 9034 / ACN14a</strain>
    </source>
</reference>
<evidence type="ECO:0000256" key="10">
    <source>
        <dbReference type="PROSITE-ProRule" id="PRU10141"/>
    </source>
</evidence>
<evidence type="ECO:0000313" key="14">
    <source>
        <dbReference type="EMBL" id="CAJ63584.1"/>
    </source>
</evidence>
<dbReference type="CDD" id="cd14014">
    <property type="entry name" value="STKc_PknB_like"/>
    <property type="match status" value="1"/>
</dbReference>
<dbReference type="PANTHER" id="PTHR43671:SF13">
    <property type="entry name" value="SERINE_THREONINE-PROTEIN KINASE NEK2"/>
    <property type="match status" value="1"/>
</dbReference>
<sequence length="933" mass="93879">MRGGACGAEAAPREWGTVTGTTPPPLSGNTARPLQPEDPRRLGTYQVVGRLGQGGMGTVFLGRAPDGTAVAIKVIRPELAQRPEFRARFAREAESARRVRRFTTAAVLDADPHGPQPYLVTEFVEGPTLSRHVSVRGPMRPADLEQLAVSVTTALSAIHAAGIVHRDLTPGNVLLSPVGPKVIDFGLAREFNADTELSRNVRQAIGTPGYMSPEQILDAPITSAVDIFSWGAVMVFAATGQPPFGTGRMEAILYRIINEPPRLDGVSGELRGLIEVAMAKEAGARPSAEELRTALIGGGALPARPTPVTTPDEPADAAAAQPRRWGRRGRDTATSTPPVQPPGTAGAGSVTGSEGAAGRSAPGRFTGSAGASGSGRSVAPHAAPGGAATDAPAGSFGGRPATAVPPPTAGGGPPAGAMPATQMSPAPLASPPPVPSRTPPPGNPPPGGLPPGAVSPGAVSGSVPSAAPSASSPGSVPPRAQGPGDAYAPPGGAAGDAQPGPRRRRPRTLVLAAAFVVLLAAAVAIPVLVLGGGDGPGAPNPAERAAASARLATDAAARRAQDPQLAARLSLAAYAVAPTAAARDSLIASFGQSTAVRVPAGAAAYSDLALSADGTALAGTDDAGRLHLWRLDGEGRPTVAAQGSADDHASGVVFDGGGRTLATGGATDAGRLWDVSDPARPRPLGALGTQSTPVHRLALSTRAHLLATAGVDWSVGLWDVTDPSRPTSLQLLIGRSGPVTGVALRPDGAVLAIAGVGGTVQLWNVRDPRSPTQMGSVPGHTGAVNTVAFSPDGTLLATGGDDRNLQVSDVTDPNRPRVVHRLPGHAAPVTTVAFATDDQLLSADSAGSVAYSNLAATGPALIPVGTLDSPVRAMSTSTTGTVALTTDRGTILLGTVDPQRLRQRACAKPGAAPSRTEWSRLVPGIPWSDACAS</sequence>
<feature type="repeat" description="WD" evidence="9">
    <location>
        <begin position="687"/>
        <end position="728"/>
    </location>
</feature>
<evidence type="ECO:0000256" key="1">
    <source>
        <dbReference type="ARBA" id="ARBA00010886"/>
    </source>
</evidence>
<feature type="region of interest" description="Disordered" evidence="11">
    <location>
        <begin position="1"/>
        <end position="40"/>
    </location>
</feature>
<evidence type="ECO:0000256" key="4">
    <source>
        <dbReference type="ARBA" id="ARBA00022679"/>
    </source>
</evidence>
<evidence type="ECO:0000259" key="13">
    <source>
        <dbReference type="PROSITE" id="PS50011"/>
    </source>
</evidence>
<dbReference type="SMART" id="SM00320">
    <property type="entry name" value="WD40"/>
    <property type="match status" value="6"/>
</dbReference>
<gene>
    <name evidence="14" type="ordered locus">FRAAL4943</name>
</gene>
<dbReference type="PROSITE" id="PS50011">
    <property type="entry name" value="PROTEIN_KINASE_DOM"/>
    <property type="match status" value="1"/>
</dbReference>
<keyword evidence="5" id="KW-0677">Repeat</keyword>
<dbReference type="PROSITE" id="PS50082">
    <property type="entry name" value="WD_REPEATS_2"/>
    <property type="match status" value="3"/>
</dbReference>
<dbReference type="GO" id="GO:0005524">
    <property type="term" value="F:ATP binding"/>
    <property type="evidence" value="ECO:0007669"/>
    <property type="project" value="UniProtKB-UniRule"/>
</dbReference>
<dbReference type="EMBL" id="CT573213">
    <property type="protein sequence ID" value="CAJ63584.1"/>
    <property type="molecule type" value="Genomic_DNA"/>
</dbReference>
<keyword evidence="12" id="KW-1133">Transmembrane helix</keyword>
<keyword evidence="12" id="KW-0472">Membrane</keyword>
<dbReference type="eggNOG" id="COG0515">
    <property type="taxonomic scope" value="Bacteria"/>
</dbReference>
<protein>
    <recommendedName>
        <fullName evidence="2">non-specific serine/threonine protein kinase</fullName>
        <ecNumber evidence="2">2.7.11.1</ecNumber>
    </recommendedName>
</protein>
<feature type="transmembrane region" description="Helical" evidence="12">
    <location>
        <begin position="509"/>
        <end position="531"/>
    </location>
</feature>
<dbReference type="AlphaFoldDB" id="Q0RG05"/>
<feature type="binding site" evidence="10">
    <location>
        <position position="73"/>
    </location>
    <ligand>
        <name>ATP</name>
        <dbReference type="ChEBI" id="CHEBI:30616"/>
    </ligand>
</feature>
<dbReference type="Proteomes" id="UP000000657">
    <property type="component" value="Chromosome"/>
</dbReference>
<dbReference type="InterPro" id="IPR050660">
    <property type="entry name" value="NEK_Ser/Thr_kinase"/>
</dbReference>
<organism evidence="14 15">
    <name type="scientific">Frankia alni (strain DSM 45986 / CECT 9034 / ACN14a)</name>
    <dbReference type="NCBI Taxonomy" id="326424"/>
    <lineage>
        <taxon>Bacteria</taxon>
        <taxon>Bacillati</taxon>
        <taxon>Actinomycetota</taxon>
        <taxon>Actinomycetes</taxon>
        <taxon>Frankiales</taxon>
        <taxon>Frankiaceae</taxon>
        <taxon>Frankia</taxon>
    </lineage>
</organism>
<evidence type="ECO:0000256" key="9">
    <source>
        <dbReference type="PROSITE-ProRule" id="PRU00221"/>
    </source>
</evidence>
<dbReference type="KEGG" id="fal:FRAAL4943"/>
<evidence type="ECO:0000256" key="3">
    <source>
        <dbReference type="ARBA" id="ARBA00022574"/>
    </source>
</evidence>
<keyword evidence="7 14" id="KW-0418">Kinase</keyword>
<proteinExistence type="inferred from homology"/>
<feature type="repeat" description="WD" evidence="9">
    <location>
        <begin position="777"/>
        <end position="818"/>
    </location>
</feature>
<dbReference type="InterPro" id="IPR000719">
    <property type="entry name" value="Prot_kinase_dom"/>
</dbReference>